<organism evidence="1 2">
    <name type="scientific">Prosthecodimorpha hirschii</name>
    <dbReference type="NCBI Taxonomy" id="665126"/>
    <lineage>
        <taxon>Bacteria</taxon>
        <taxon>Pseudomonadati</taxon>
        <taxon>Pseudomonadota</taxon>
        <taxon>Alphaproteobacteria</taxon>
        <taxon>Hyphomicrobiales</taxon>
        <taxon>Ancalomicrobiaceae</taxon>
        <taxon>Prosthecodimorpha</taxon>
    </lineage>
</organism>
<comment type="caution">
    <text evidence="1">The sequence shown here is derived from an EMBL/GenBank/DDBJ whole genome shotgun (WGS) entry which is preliminary data.</text>
</comment>
<dbReference type="AlphaFoldDB" id="A0A0P6VWL2"/>
<protein>
    <submittedName>
        <fullName evidence="1">Uncharacterized protein</fullName>
    </submittedName>
</protein>
<accession>A0A0P6VWL2</accession>
<gene>
    <name evidence="1" type="ORF">ABB55_27695</name>
</gene>
<dbReference type="EMBL" id="LJYW01000001">
    <property type="protein sequence ID" value="KPL55551.1"/>
    <property type="molecule type" value="Genomic_DNA"/>
</dbReference>
<evidence type="ECO:0000313" key="1">
    <source>
        <dbReference type="EMBL" id="KPL55551.1"/>
    </source>
</evidence>
<dbReference type="STRING" id="665126.ABB55_27695"/>
<evidence type="ECO:0000313" key="2">
    <source>
        <dbReference type="Proteomes" id="UP000048984"/>
    </source>
</evidence>
<name>A0A0P6VWL2_9HYPH</name>
<keyword evidence="2" id="KW-1185">Reference proteome</keyword>
<proteinExistence type="predicted"/>
<dbReference type="RefSeq" id="WP_054361719.1">
    <property type="nucleotide sequence ID" value="NZ_JAPCYQ010000001.1"/>
</dbReference>
<reference evidence="1 2" key="2">
    <citation type="submission" date="2015-10" db="EMBL/GenBank/DDBJ databases">
        <title>Draft Genome Sequence of Prosthecomicrobium hirschii ATCC 27832.</title>
        <authorList>
            <person name="Daniel J."/>
            <person name="Givan S.A."/>
            <person name="Brun Y.V."/>
            <person name="Brown P.J."/>
        </authorList>
    </citation>
    <scope>NUCLEOTIDE SEQUENCE [LARGE SCALE GENOMIC DNA]</scope>
    <source>
        <strain evidence="1 2">16</strain>
    </source>
</reference>
<dbReference type="Proteomes" id="UP000048984">
    <property type="component" value="Unassembled WGS sequence"/>
</dbReference>
<reference evidence="1 2" key="1">
    <citation type="submission" date="2015-09" db="EMBL/GenBank/DDBJ databases">
        <authorList>
            <person name="Jackson K.R."/>
            <person name="Lunt B.L."/>
            <person name="Fisher J.N.B."/>
            <person name="Gardner A.V."/>
            <person name="Bailey M.E."/>
            <person name="Deus L.M."/>
            <person name="Earl A.S."/>
            <person name="Gibby P.D."/>
            <person name="Hartmann K.A."/>
            <person name="Liu J.E."/>
            <person name="Manci A.M."/>
            <person name="Nielsen D.A."/>
            <person name="Solomon M.B."/>
            <person name="Breakwell D.P."/>
            <person name="Burnett S.H."/>
            <person name="Grose J.H."/>
        </authorList>
    </citation>
    <scope>NUCLEOTIDE SEQUENCE [LARGE SCALE GENOMIC DNA]</scope>
    <source>
        <strain evidence="1 2">16</strain>
    </source>
</reference>
<sequence>MSRPFDARHHRLKAATRDLVDLCGGGERTAALAGVTAGQVSRWKGAHHGDLIPLAAVMVLEAECGEAPVSAVLAGATGRSLTGPAAGDDDAAGLFGLQARVLEQVGRLVGEFAQATADGRVTPAEAEQMDRGAAEIDRTMASFREALAGVKAGRARLVGEGR</sequence>